<feature type="transmembrane region" description="Helical" evidence="10">
    <location>
        <begin position="150"/>
        <end position="168"/>
    </location>
</feature>
<reference evidence="12 13" key="1">
    <citation type="submission" date="2024-08" db="EMBL/GenBank/DDBJ databases">
        <title>Two novel Cytobacillus novel species.</title>
        <authorList>
            <person name="Liu G."/>
        </authorList>
    </citation>
    <scope>NUCLEOTIDE SEQUENCE [LARGE SCALE GENOMIC DNA]</scope>
    <source>
        <strain evidence="12 13">FJAT-54145</strain>
    </source>
</reference>
<evidence type="ECO:0000313" key="12">
    <source>
        <dbReference type="EMBL" id="MFE8701793.1"/>
    </source>
</evidence>
<evidence type="ECO:0000256" key="10">
    <source>
        <dbReference type="RuleBase" id="RU363032"/>
    </source>
</evidence>
<evidence type="ECO:0000256" key="7">
    <source>
        <dbReference type="ARBA" id="ARBA00022989"/>
    </source>
</evidence>
<evidence type="ECO:0000313" key="13">
    <source>
        <dbReference type="Proteomes" id="UP001601059"/>
    </source>
</evidence>
<protein>
    <submittedName>
        <fullName evidence="12">ABC transporter permease</fullName>
    </submittedName>
</protein>
<accession>A0ABW6KFY0</accession>
<dbReference type="InterPro" id="IPR035906">
    <property type="entry name" value="MetI-like_sf"/>
</dbReference>
<dbReference type="PANTHER" id="PTHR43386:SF24">
    <property type="entry name" value="OLIGOPEPTIDE TRANSPORT SYSTEM PERMEASE PROTEIN AMID"/>
    <property type="match status" value="1"/>
</dbReference>
<keyword evidence="5" id="KW-0571">Peptide transport</keyword>
<dbReference type="Proteomes" id="UP001601059">
    <property type="component" value="Unassembled WGS sequence"/>
</dbReference>
<gene>
    <name evidence="12" type="ORF">ACFYKX_14430</name>
</gene>
<evidence type="ECO:0000259" key="11">
    <source>
        <dbReference type="PROSITE" id="PS50928"/>
    </source>
</evidence>
<feature type="domain" description="ABC transmembrane type-1" evidence="11">
    <location>
        <begin position="111"/>
        <end position="300"/>
    </location>
</feature>
<dbReference type="PANTHER" id="PTHR43386">
    <property type="entry name" value="OLIGOPEPTIDE TRANSPORT SYSTEM PERMEASE PROTEIN APPC"/>
    <property type="match status" value="1"/>
</dbReference>
<keyword evidence="8 10" id="KW-0472">Membrane</keyword>
<organism evidence="12 13">
    <name type="scientific">Cytobacillus spartinae</name>
    <dbReference type="NCBI Taxonomy" id="3299023"/>
    <lineage>
        <taxon>Bacteria</taxon>
        <taxon>Bacillati</taxon>
        <taxon>Bacillota</taxon>
        <taxon>Bacilli</taxon>
        <taxon>Bacillales</taxon>
        <taxon>Bacillaceae</taxon>
        <taxon>Cytobacillus</taxon>
    </lineage>
</organism>
<feature type="transmembrane region" description="Helical" evidence="10">
    <location>
        <begin position="113"/>
        <end position="138"/>
    </location>
</feature>
<dbReference type="SUPFAM" id="SSF161098">
    <property type="entry name" value="MetI-like"/>
    <property type="match status" value="1"/>
</dbReference>
<dbReference type="Pfam" id="PF12911">
    <property type="entry name" value="OppC_N"/>
    <property type="match status" value="1"/>
</dbReference>
<dbReference type="PROSITE" id="PS50928">
    <property type="entry name" value="ABC_TM1"/>
    <property type="match status" value="1"/>
</dbReference>
<dbReference type="Pfam" id="PF00528">
    <property type="entry name" value="BPD_transp_1"/>
    <property type="match status" value="1"/>
</dbReference>
<dbReference type="Gene3D" id="1.10.3720.10">
    <property type="entry name" value="MetI-like"/>
    <property type="match status" value="1"/>
</dbReference>
<keyword evidence="13" id="KW-1185">Reference proteome</keyword>
<name>A0ABW6KFY0_9BACI</name>
<evidence type="ECO:0000256" key="3">
    <source>
        <dbReference type="ARBA" id="ARBA00022475"/>
    </source>
</evidence>
<comment type="subcellular location">
    <subcellularLocation>
        <location evidence="1 10">Cell membrane</location>
        <topology evidence="1 10">Multi-pass membrane protein</topology>
    </subcellularLocation>
</comment>
<dbReference type="RefSeq" id="WP_389361762.1">
    <property type="nucleotide sequence ID" value="NZ_JBIACK010000007.1"/>
</dbReference>
<evidence type="ECO:0000256" key="1">
    <source>
        <dbReference type="ARBA" id="ARBA00004651"/>
    </source>
</evidence>
<comment type="similarity">
    <text evidence="9">Belongs to the binding-protein-dependent transport system permease family. OppBC subfamily.</text>
</comment>
<evidence type="ECO:0000256" key="5">
    <source>
        <dbReference type="ARBA" id="ARBA00022856"/>
    </source>
</evidence>
<comment type="caution">
    <text evidence="12">The sequence shown here is derived from an EMBL/GenBank/DDBJ whole genome shotgun (WGS) entry which is preliminary data.</text>
</comment>
<sequence length="313" mass="34939">MKNAEPLLDEELTDDLFEIAGRRTEDSEKIQRPPLSAFKDSWIRLSKNKGAVISLIALIIILFLAVFGPGMNEYKYDQTDYAAVYQPPSSEHWLGTDKFGRDQWTRIWEGTRISLYIAVLAAFLDLLIGVLYGAISALIGGKVDNGMQRVIEILVGIPNLIIIILLIMIMKPGIMTITIAMVITGWVSMARLVRAQIFKLKEQEFVLAARSLGSNNKRLILHHLIPNTMGLIVINMMFTIPSAIFTEAFLSFIGLGLQEPLASLGVLINDGFQGMRNQFYLLLFPAIVIVAIMVSFNILADGLRDALDPKMRK</sequence>
<dbReference type="InterPro" id="IPR000515">
    <property type="entry name" value="MetI-like"/>
</dbReference>
<dbReference type="InterPro" id="IPR025966">
    <property type="entry name" value="OppC_N"/>
</dbReference>
<feature type="transmembrane region" description="Helical" evidence="10">
    <location>
        <begin position="279"/>
        <end position="300"/>
    </location>
</feature>
<evidence type="ECO:0000256" key="9">
    <source>
        <dbReference type="ARBA" id="ARBA00024202"/>
    </source>
</evidence>
<keyword evidence="3" id="KW-1003">Cell membrane</keyword>
<keyword evidence="6" id="KW-0653">Protein transport</keyword>
<dbReference type="EMBL" id="JBIACK010000007">
    <property type="protein sequence ID" value="MFE8701793.1"/>
    <property type="molecule type" value="Genomic_DNA"/>
</dbReference>
<evidence type="ECO:0000256" key="6">
    <source>
        <dbReference type="ARBA" id="ARBA00022927"/>
    </source>
</evidence>
<dbReference type="CDD" id="cd06261">
    <property type="entry name" value="TM_PBP2"/>
    <property type="match status" value="1"/>
</dbReference>
<evidence type="ECO:0000256" key="4">
    <source>
        <dbReference type="ARBA" id="ARBA00022692"/>
    </source>
</evidence>
<dbReference type="InterPro" id="IPR050366">
    <property type="entry name" value="BP-dependent_transpt_permease"/>
</dbReference>
<keyword evidence="2 10" id="KW-0813">Transport</keyword>
<feature type="transmembrane region" description="Helical" evidence="10">
    <location>
        <begin position="174"/>
        <end position="193"/>
    </location>
</feature>
<feature type="transmembrane region" description="Helical" evidence="10">
    <location>
        <begin position="51"/>
        <end position="71"/>
    </location>
</feature>
<evidence type="ECO:0000256" key="2">
    <source>
        <dbReference type="ARBA" id="ARBA00022448"/>
    </source>
</evidence>
<proteinExistence type="inferred from homology"/>
<keyword evidence="7 10" id="KW-1133">Transmembrane helix</keyword>
<keyword evidence="4 10" id="KW-0812">Transmembrane</keyword>
<evidence type="ECO:0000256" key="8">
    <source>
        <dbReference type="ARBA" id="ARBA00023136"/>
    </source>
</evidence>